<dbReference type="Proteomes" id="UP001165685">
    <property type="component" value="Unassembled WGS sequence"/>
</dbReference>
<protein>
    <submittedName>
        <fullName evidence="1">Uncharacterized protein</fullName>
    </submittedName>
</protein>
<proteinExistence type="predicted"/>
<reference evidence="1" key="1">
    <citation type="submission" date="2023-01" db="EMBL/GenBank/DDBJ databases">
        <title>Draft genome sequence of Nocardiopsis sp. LSu2-4 isolated from halophytes.</title>
        <authorList>
            <person name="Duangmal K."/>
            <person name="Chantavorakit T."/>
        </authorList>
    </citation>
    <scope>NUCLEOTIDE SEQUENCE</scope>
    <source>
        <strain evidence="1">LSu2-4</strain>
    </source>
</reference>
<evidence type="ECO:0000313" key="1">
    <source>
        <dbReference type="EMBL" id="MDA2803029.1"/>
    </source>
</evidence>
<name>A0ABT4TFE8_9ACTN</name>
<keyword evidence="2" id="KW-1185">Reference proteome</keyword>
<organism evidence="1 2">
    <name type="scientific">Nocardiopsis suaedae</name>
    <dbReference type="NCBI Taxonomy" id="3018444"/>
    <lineage>
        <taxon>Bacteria</taxon>
        <taxon>Bacillati</taxon>
        <taxon>Actinomycetota</taxon>
        <taxon>Actinomycetes</taxon>
        <taxon>Streptosporangiales</taxon>
        <taxon>Nocardiopsidaceae</taxon>
        <taxon>Nocardiopsis</taxon>
    </lineage>
</organism>
<accession>A0ABT4TFE8</accession>
<sequence length="41" mass="4751">MHQLQVIDEEIPETMHDFSVDLVTPDEVVQCERRQCPNGIV</sequence>
<dbReference type="EMBL" id="JAQFWP010000001">
    <property type="protein sequence ID" value="MDA2803029.1"/>
    <property type="molecule type" value="Genomic_DNA"/>
</dbReference>
<gene>
    <name evidence="1" type="ORF">O4U47_00775</name>
</gene>
<evidence type="ECO:0000313" key="2">
    <source>
        <dbReference type="Proteomes" id="UP001165685"/>
    </source>
</evidence>
<comment type="caution">
    <text evidence="1">The sequence shown here is derived from an EMBL/GenBank/DDBJ whole genome shotgun (WGS) entry which is preliminary data.</text>
</comment>
<dbReference type="RefSeq" id="WP_270675056.1">
    <property type="nucleotide sequence ID" value="NZ_JAQFWP010000001.1"/>
</dbReference>